<keyword evidence="1" id="KW-0732">Signal</keyword>
<dbReference type="InterPro" id="IPR036249">
    <property type="entry name" value="Thioredoxin-like_sf"/>
</dbReference>
<dbReference type="RefSeq" id="WP_169254696.1">
    <property type="nucleotide sequence ID" value="NZ_WTVN01000003.1"/>
</dbReference>
<reference evidence="2 3" key="1">
    <citation type="submission" date="2019-12" db="EMBL/GenBank/DDBJ databases">
        <title>Comparative genomics gives insights into the taxonomy of the Azoarcus-Aromatoleum group and reveals separate origins of nif in the plant-associated Azoarcus and non-plant-associated Aromatoleum sub-groups.</title>
        <authorList>
            <person name="Lafos M."/>
            <person name="Maluk M."/>
            <person name="Batista M."/>
            <person name="Junghare M."/>
            <person name="Carmona M."/>
            <person name="Faoro H."/>
            <person name="Cruz L.M."/>
            <person name="Battistoni F."/>
            <person name="De Souza E."/>
            <person name="Pedrosa F."/>
            <person name="Chen W.-M."/>
            <person name="Poole P.S."/>
            <person name="Dixon R.A."/>
            <person name="James E.K."/>
        </authorList>
    </citation>
    <scope>NUCLEOTIDE SEQUENCE [LARGE SCALE GENOMIC DNA]</scope>
    <source>
        <strain evidence="2 3">Td21</strain>
    </source>
</reference>
<dbReference type="SUPFAM" id="SSF52833">
    <property type="entry name" value="Thioredoxin-like"/>
    <property type="match status" value="1"/>
</dbReference>
<accession>A0ABX1PTU2</accession>
<feature type="chain" id="PRO_5047505016" description="Thioredoxin domain-containing protein" evidence="1">
    <location>
        <begin position="22"/>
        <end position="158"/>
    </location>
</feature>
<evidence type="ECO:0000256" key="1">
    <source>
        <dbReference type="SAM" id="SignalP"/>
    </source>
</evidence>
<organism evidence="2 3">
    <name type="scientific">Aromatoleum toluvorans</name>
    <dbReference type="NCBI Taxonomy" id="92002"/>
    <lineage>
        <taxon>Bacteria</taxon>
        <taxon>Pseudomonadati</taxon>
        <taxon>Pseudomonadota</taxon>
        <taxon>Betaproteobacteria</taxon>
        <taxon>Rhodocyclales</taxon>
        <taxon>Rhodocyclaceae</taxon>
        <taxon>Aromatoleum</taxon>
    </lineage>
</organism>
<protein>
    <recommendedName>
        <fullName evidence="4">Thioredoxin domain-containing protein</fullName>
    </recommendedName>
</protein>
<feature type="signal peptide" evidence="1">
    <location>
        <begin position="1"/>
        <end position="21"/>
    </location>
</feature>
<sequence length="158" mass="16829">MKPLKVIVATLACCVAATVGATEFQALDRTAAAQVVNPSTHTVPTIVALWSSECVHCKKNLKLFAEMAKADRRFKLVTVAVEPQFAGLAEPLDRLAVPGQRFAYGPESPEALGYALDPKWRGELPRTYFFDGKGGKTALSGVVAEATARSSLGLQSPP</sequence>
<name>A0ABX1PTU2_9RHOO</name>
<dbReference type="EMBL" id="WTVN01000003">
    <property type="protein sequence ID" value="NMG42778.1"/>
    <property type="molecule type" value="Genomic_DNA"/>
</dbReference>
<gene>
    <name evidence="2" type="ORF">GPA22_03385</name>
</gene>
<proteinExistence type="predicted"/>
<evidence type="ECO:0000313" key="3">
    <source>
        <dbReference type="Proteomes" id="UP000623795"/>
    </source>
</evidence>
<dbReference type="Proteomes" id="UP000623795">
    <property type="component" value="Unassembled WGS sequence"/>
</dbReference>
<comment type="caution">
    <text evidence="2">The sequence shown here is derived from an EMBL/GenBank/DDBJ whole genome shotgun (WGS) entry which is preliminary data.</text>
</comment>
<evidence type="ECO:0000313" key="2">
    <source>
        <dbReference type="EMBL" id="NMG42778.1"/>
    </source>
</evidence>
<keyword evidence="3" id="KW-1185">Reference proteome</keyword>
<dbReference type="Gene3D" id="3.40.30.10">
    <property type="entry name" value="Glutaredoxin"/>
    <property type="match status" value="1"/>
</dbReference>
<evidence type="ECO:0008006" key="4">
    <source>
        <dbReference type="Google" id="ProtNLM"/>
    </source>
</evidence>